<dbReference type="STRING" id="1781255.BH720_11830"/>
<evidence type="ECO:0000259" key="14">
    <source>
        <dbReference type="PROSITE" id="PS50113"/>
    </source>
</evidence>
<evidence type="ECO:0000313" key="15">
    <source>
        <dbReference type="EMBL" id="OEJ75018.1"/>
    </source>
</evidence>
<dbReference type="Pfam" id="PF00512">
    <property type="entry name" value="HisKA"/>
    <property type="match status" value="1"/>
</dbReference>
<dbReference type="SMART" id="SM00448">
    <property type="entry name" value="REC"/>
    <property type="match status" value="1"/>
</dbReference>
<evidence type="ECO:0000256" key="4">
    <source>
        <dbReference type="ARBA" id="ARBA00022553"/>
    </source>
</evidence>
<dbReference type="EMBL" id="MJGC01000057">
    <property type="protein sequence ID" value="OEJ75018.1"/>
    <property type="molecule type" value="Genomic_DNA"/>
</dbReference>
<dbReference type="FunFam" id="3.30.565.10:FF:000010">
    <property type="entry name" value="Sensor histidine kinase RcsC"/>
    <property type="match status" value="1"/>
</dbReference>
<dbReference type="Gene3D" id="3.30.450.40">
    <property type="match status" value="2"/>
</dbReference>
<dbReference type="Pfam" id="PF02518">
    <property type="entry name" value="HATPase_c"/>
    <property type="match status" value="1"/>
</dbReference>
<dbReference type="SMART" id="SM00387">
    <property type="entry name" value="HATPase_c"/>
    <property type="match status" value="1"/>
</dbReference>
<dbReference type="FunFam" id="1.10.287.130:FF:000001">
    <property type="entry name" value="Two-component sensor histidine kinase"/>
    <property type="match status" value="1"/>
</dbReference>
<dbReference type="Pfam" id="PF08447">
    <property type="entry name" value="PAS_3"/>
    <property type="match status" value="1"/>
</dbReference>
<dbReference type="CDD" id="cd00082">
    <property type="entry name" value="HisKA"/>
    <property type="match status" value="1"/>
</dbReference>
<feature type="modified residue" description="4-aspartylphosphate" evidence="9">
    <location>
        <position position="57"/>
    </location>
</feature>
<evidence type="ECO:0000256" key="7">
    <source>
        <dbReference type="ARBA" id="ARBA00023012"/>
    </source>
</evidence>
<comment type="similarity">
    <text evidence="2">In the N-terminal section; belongs to the phytochrome family.</text>
</comment>
<dbReference type="InterPro" id="IPR003594">
    <property type="entry name" value="HATPase_dom"/>
</dbReference>
<dbReference type="SUPFAM" id="SSF55874">
    <property type="entry name" value="ATPase domain of HSP90 chaperone/DNA topoisomerase II/histidine kinase"/>
    <property type="match status" value="1"/>
</dbReference>
<dbReference type="InterPro" id="IPR036890">
    <property type="entry name" value="HATPase_C_sf"/>
</dbReference>
<dbReference type="InterPro" id="IPR003018">
    <property type="entry name" value="GAF"/>
</dbReference>
<keyword evidence="4 9" id="KW-0597">Phosphoprotein</keyword>
<dbReference type="InterPro" id="IPR004358">
    <property type="entry name" value="Sig_transdc_His_kin-like_C"/>
</dbReference>
<dbReference type="GO" id="GO:0000155">
    <property type="term" value="F:phosphorelay sensor kinase activity"/>
    <property type="evidence" value="ECO:0007669"/>
    <property type="project" value="InterPro"/>
</dbReference>
<dbReference type="Gene3D" id="3.30.450.20">
    <property type="entry name" value="PAS domain"/>
    <property type="match status" value="1"/>
</dbReference>
<dbReference type="PROSITE" id="PS50113">
    <property type="entry name" value="PAC"/>
    <property type="match status" value="1"/>
</dbReference>
<feature type="domain" description="Response regulatory" evidence="12">
    <location>
        <begin position="6"/>
        <end position="122"/>
    </location>
</feature>
<dbReference type="InterPro" id="IPR005467">
    <property type="entry name" value="His_kinase_dom"/>
</dbReference>
<dbReference type="SUPFAM" id="SSF55785">
    <property type="entry name" value="PYP-like sensor domain (PAS domain)"/>
    <property type="match status" value="1"/>
</dbReference>
<protein>
    <recommendedName>
        <fullName evidence="8">Circadian input-output histidine kinase CikA</fullName>
        <ecNumber evidence="3">2.7.13.3</ecNumber>
    </recommendedName>
</protein>
<evidence type="ECO:0000259" key="12">
    <source>
        <dbReference type="PROSITE" id="PS50110"/>
    </source>
</evidence>
<dbReference type="CDD" id="cd00156">
    <property type="entry name" value="REC"/>
    <property type="match status" value="1"/>
</dbReference>
<dbReference type="AlphaFoldDB" id="A0A1E5QK82"/>
<dbReference type="Pfam" id="PF00072">
    <property type="entry name" value="Response_reg"/>
    <property type="match status" value="1"/>
</dbReference>
<dbReference type="Pfam" id="PF13492">
    <property type="entry name" value="GAF_3"/>
    <property type="match status" value="1"/>
</dbReference>
<dbReference type="OrthoDB" id="445851at2"/>
<dbReference type="InterPro" id="IPR036097">
    <property type="entry name" value="HisK_dim/P_sf"/>
</dbReference>
<sequence>MEQVLKILVVDDDQVDRMAVRRALKQGGMSIELAEATDCVSALNELRSSQFDCVFLDYRLPDGDGLTLLQAVNQAGIRVPLVVLTGQGDEQIAVELMKAGAADYLSKDKISADHLAQILRNAIRIHTAEMQAALATQKLKESEQRYRFVLEGSNDGIWDWDLRENQIYWNDRLLEITGLSRDQFPGTYEAFIQLLHPDDQERIQAAIADHLENNSEYNVELRLRHSSGEYRVCTSRAKAQRSLIGQPFRMAGIISDITERKRVEETLRFLAEASERVSSTLDYQRSLENLASFVVPQFADWCAIQAVDASHTLECVAVAHVDPDREDAVWELQRRYPVVPDLPQCREFGLDGAENPFDRAGCEVSDEEFESEHLELLRSLNCRSYLCVPMRVGMRTMGSILLVMSDSLRRYTRADITLAENLARRAALAVENARLYNEAQLAGENLRRAIQILCEQQQQLRTLQRLTNLLNQRLTDLPELLQVIVDATCEAIADAEFGLILLYNPQSDQLELTATAELGYQRLRLRDPGEDEQDLLNRVFLSGDSLLLQGIEEEKTLLGVSPAAVCAVPIESAQKGRLGVLAIGSWEDQRAFDGEDRRLLIAFGEQAAIAINNAQMISDLEEREVRLETTNQLLTQQNRELDRQRQQIELQNHKLQEAARLKSQFLATMSHELRTPMNAIIGFSQLLLRQRQHSLAPQQEDMMQRILSNAKHLLTMINDILDLSKLEAGRIELKLASFDLMDLVESTVSELHSLAAEKHLSLTLDPQLVNPWIVNDRDRLRQVLVNLLSNAIKFTETGGVRITLCEINNDGCDRLGIEVCDTGIGIAPDDLSHIFEEFRQVDQTTTRKYSGTGLGLAITDWLVQMMQGQITVDSELGRGSTFYVEFPRIVEKLEISATHRRLLLGNQEVSRES</sequence>
<dbReference type="CDD" id="cd16922">
    <property type="entry name" value="HATPase_EvgS-ArcB-TorS-like"/>
    <property type="match status" value="1"/>
</dbReference>
<dbReference type="GO" id="GO:0009927">
    <property type="term" value="F:histidine phosphotransfer kinase activity"/>
    <property type="evidence" value="ECO:0007669"/>
    <property type="project" value="TreeGrafter"/>
</dbReference>
<dbReference type="SUPFAM" id="SSF55781">
    <property type="entry name" value="GAF domain-like"/>
    <property type="match status" value="2"/>
</dbReference>
<evidence type="ECO:0000259" key="13">
    <source>
        <dbReference type="PROSITE" id="PS50112"/>
    </source>
</evidence>
<evidence type="ECO:0000256" key="9">
    <source>
        <dbReference type="PROSITE-ProRule" id="PRU00169"/>
    </source>
</evidence>
<comment type="catalytic activity">
    <reaction evidence="1">
        <text>ATP + protein L-histidine = ADP + protein N-phospho-L-histidine.</text>
        <dbReference type="EC" id="2.7.13.3"/>
    </reaction>
</comment>
<dbReference type="InterPro" id="IPR029016">
    <property type="entry name" value="GAF-like_dom_sf"/>
</dbReference>
<dbReference type="InterPro" id="IPR001610">
    <property type="entry name" value="PAC"/>
</dbReference>
<feature type="domain" description="PAS" evidence="13">
    <location>
        <begin position="142"/>
        <end position="214"/>
    </location>
</feature>
<dbReference type="PROSITE" id="PS50112">
    <property type="entry name" value="PAS"/>
    <property type="match status" value="1"/>
</dbReference>
<dbReference type="Gene3D" id="1.10.287.130">
    <property type="match status" value="1"/>
</dbReference>
<dbReference type="Gene3D" id="3.40.50.2300">
    <property type="match status" value="1"/>
</dbReference>
<name>A0A1E5QK82_9CYAN</name>
<feature type="domain" description="Histidine kinase" evidence="11">
    <location>
        <begin position="668"/>
        <end position="890"/>
    </location>
</feature>
<dbReference type="Gene3D" id="3.30.565.10">
    <property type="entry name" value="Histidine kinase-like ATPase, C-terminal domain"/>
    <property type="match status" value="1"/>
</dbReference>
<dbReference type="SMART" id="SM00091">
    <property type="entry name" value="PAS"/>
    <property type="match status" value="1"/>
</dbReference>
<dbReference type="RefSeq" id="WP_069967407.1">
    <property type="nucleotide sequence ID" value="NZ_CM124774.1"/>
</dbReference>
<evidence type="ECO:0000256" key="5">
    <source>
        <dbReference type="ARBA" id="ARBA00022679"/>
    </source>
</evidence>
<dbReference type="PANTHER" id="PTHR43047:SF72">
    <property type="entry name" value="OSMOSENSING HISTIDINE PROTEIN KINASE SLN1"/>
    <property type="match status" value="1"/>
</dbReference>
<evidence type="ECO:0000256" key="1">
    <source>
        <dbReference type="ARBA" id="ARBA00000085"/>
    </source>
</evidence>
<dbReference type="SMART" id="SM00086">
    <property type="entry name" value="PAC"/>
    <property type="match status" value="1"/>
</dbReference>
<evidence type="ECO:0000256" key="8">
    <source>
        <dbReference type="ARBA" id="ARBA00074306"/>
    </source>
</evidence>
<proteinExistence type="inferred from homology"/>
<dbReference type="Pfam" id="PF13185">
    <property type="entry name" value="GAF_2"/>
    <property type="match status" value="1"/>
</dbReference>
<dbReference type="InterPro" id="IPR011006">
    <property type="entry name" value="CheY-like_superfamily"/>
</dbReference>
<dbReference type="PRINTS" id="PR00344">
    <property type="entry name" value="BCTRLSENSOR"/>
</dbReference>
<dbReference type="PROSITE" id="PS50110">
    <property type="entry name" value="RESPONSE_REGULATORY"/>
    <property type="match status" value="1"/>
</dbReference>
<feature type="domain" description="PAC" evidence="14">
    <location>
        <begin position="217"/>
        <end position="269"/>
    </location>
</feature>
<dbReference type="PROSITE" id="PS50109">
    <property type="entry name" value="HIS_KIN"/>
    <property type="match status" value="1"/>
</dbReference>
<dbReference type="InterPro" id="IPR001789">
    <property type="entry name" value="Sig_transdc_resp-reg_receiver"/>
</dbReference>
<dbReference type="SMART" id="SM00388">
    <property type="entry name" value="HisKA"/>
    <property type="match status" value="1"/>
</dbReference>
<dbReference type="InterPro" id="IPR003661">
    <property type="entry name" value="HisK_dim/P_dom"/>
</dbReference>
<gene>
    <name evidence="15" type="ORF">BH720_11830</name>
</gene>
<dbReference type="SMART" id="SM00065">
    <property type="entry name" value="GAF"/>
    <property type="match status" value="2"/>
</dbReference>
<keyword evidence="6 15" id="KW-0418">Kinase</keyword>
<dbReference type="PANTHER" id="PTHR43047">
    <property type="entry name" value="TWO-COMPONENT HISTIDINE PROTEIN KINASE"/>
    <property type="match status" value="1"/>
</dbReference>
<dbReference type="InterPro" id="IPR013655">
    <property type="entry name" value="PAS_fold_3"/>
</dbReference>
<reference evidence="15" key="1">
    <citation type="submission" date="2016-09" db="EMBL/GenBank/DDBJ databases">
        <title>Draft genome of thermotolerant cyanobacterium Desertifilum sp. strain IPPAS B-1220.</title>
        <authorList>
            <person name="Sinetova M.A."/>
            <person name="Bolakhan K."/>
            <person name="Zayadan B.K."/>
            <person name="Mironov K.S."/>
            <person name="Ustinova V."/>
            <person name="Kupriyanova E.V."/>
            <person name="Sidorov R.A."/>
            <person name="Skrypnik A.N."/>
            <person name="Gogoleva N.E."/>
            <person name="Gogolev Y.V."/>
            <person name="Los D.A."/>
        </authorList>
    </citation>
    <scope>NUCLEOTIDE SEQUENCE [LARGE SCALE GENOMIC DNA]</scope>
    <source>
        <strain evidence="15">IPPAS B-1220</strain>
    </source>
</reference>
<evidence type="ECO:0000256" key="3">
    <source>
        <dbReference type="ARBA" id="ARBA00012438"/>
    </source>
</evidence>
<evidence type="ECO:0000256" key="6">
    <source>
        <dbReference type="ARBA" id="ARBA00022777"/>
    </source>
</evidence>
<dbReference type="InterPro" id="IPR035965">
    <property type="entry name" value="PAS-like_dom_sf"/>
</dbReference>
<comment type="caution">
    <text evidence="15">The sequence shown here is derived from an EMBL/GenBank/DDBJ whole genome shotgun (WGS) entry which is preliminary data.</text>
</comment>
<dbReference type="InterPro" id="IPR000700">
    <property type="entry name" value="PAS-assoc_C"/>
</dbReference>
<dbReference type="CDD" id="cd00130">
    <property type="entry name" value="PAS"/>
    <property type="match status" value="1"/>
</dbReference>
<dbReference type="InterPro" id="IPR000014">
    <property type="entry name" value="PAS"/>
</dbReference>
<dbReference type="EC" id="2.7.13.3" evidence="3"/>
<keyword evidence="7" id="KW-0902">Two-component regulatory system</keyword>
<accession>A0A1E5QK82</accession>
<dbReference type="GO" id="GO:0005886">
    <property type="term" value="C:plasma membrane"/>
    <property type="evidence" value="ECO:0007669"/>
    <property type="project" value="TreeGrafter"/>
</dbReference>
<evidence type="ECO:0000256" key="2">
    <source>
        <dbReference type="ARBA" id="ARBA00006402"/>
    </source>
</evidence>
<dbReference type="SUPFAM" id="SSF47384">
    <property type="entry name" value="Homodimeric domain of signal transducing histidine kinase"/>
    <property type="match status" value="1"/>
</dbReference>
<keyword evidence="10" id="KW-0175">Coiled coil</keyword>
<feature type="coiled-coil region" evidence="10">
    <location>
        <begin position="617"/>
        <end position="661"/>
    </location>
</feature>
<keyword evidence="5" id="KW-0808">Transferase</keyword>
<dbReference type="NCBIfam" id="TIGR00229">
    <property type="entry name" value="sensory_box"/>
    <property type="match status" value="1"/>
</dbReference>
<evidence type="ECO:0000259" key="11">
    <source>
        <dbReference type="PROSITE" id="PS50109"/>
    </source>
</evidence>
<organism evidence="15">
    <name type="scientific">Desertifilum tharense IPPAS B-1220</name>
    <dbReference type="NCBI Taxonomy" id="1781255"/>
    <lineage>
        <taxon>Bacteria</taxon>
        <taxon>Bacillati</taxon>
        <taxon>Cyanobacteriota</taxon>
        <taxon>Cyanophyceae</taxon>
        <taxon>Desertifilales</taxon>
        <taxon>Desertifilaceae</taxon>
        <taxon>Desertifilum</taxon>
    </lineage>
</organism>
<evidence type="ECO:0000256" key="10">
    <source>
        <dbReference type="SAM" id="Coils"/>
    </source>
</evidence>
<dbReference type="SUPFAM" id="SSF52172">
    <property type="entry name" value="CheY-like"/>
    <property type="match status" value="1"/>
</dbReference>